<dbReference type="KEGG" id="daur:Daura_15830"/>
<evidence type="ECO:0000256" key="1">
    <source>
        <dbReference type="SAM" id="MobiDB-lite"/>
    </source>
</evidence>
<dbReference type="AlphaFoldDB" id="A0A9Q9MFR8"/>
<accession>A0A9Q9MFR8</accession>
<feature type="region of interest" description="Disordered" evidence="1">
    <location>
        <begin position="89"/>
        <end position="112"/>
    </location>
</feature>
<evidence type="ECO:0000313" key="3">
    <source>
        <dbReference type="Proteomes" id="UP001058003"/>
    </source>
</evidence>
<name>A0A9Q9MFR8_9ACTN</name>
<reference evidence="2" key="1">
    <citation type="submission" date="2021-04" db="EMBL/GenBank/DDBJ databases">
        <title>Dactylosporangium aurantiacum NRRL B-8018 full assembly.</title>
        <authorList>
            <person name="Hartkoorn R.C."/>
            <person name="Beaudoing E."/>
            <person name="Hot D."/>
        </authorList>
    </citation>
    <scope>NUCLEOTIDE SEQUENCE</scope>
    <source>
        <strain evidence="2">NRRL B-8018</strain>
    </source>
</reference>
<dbReference type="Proteomes" id="UP001058003">
    <property type="component" value="Chromosome"/>
</dbReference>
<dbReference type="EMBL" id="CP073767">
    <property type="protein sequence ID" value="UWZ57488.1"/>
    <property type="molecule type" value="Genomic_DNA"/>
</dbReference>
<keyword evidence="3" id="KW-1185">Reference proteome</keyword>
<sequence length="112" mass="12127">MRIPPPAARAAVAPVRPDERRDAIEELRGHPALRSGDGQDLVRTLDRWTSSLRNADAAAAAIPPHCAYIVAAIARACAEEYLELANELAAATDRPRPPTPHRRPTDGPRPGR</sequence>
<evidence type="ECO:0000313" key="2">
    <source>
        <dbReference type="EMBL" id="UWZ57488.1"/>
    </source>
</evidence>
<dbReference type="RefSeq" id="WP_260710370.1">
    <property type="nucleotide sequence ID" value="NZ_CP073767.1"/>
</dbReference>
<organism evidence="2 3">
    <name type="scientific">Dactylosporangium aurantiacum</name>
    <dbReference type="NCBI Taxonomy" id="35754"/>
    <lineage>
        <taxon>Bacteria</taxon>
        <taxon>Bacillati</taxon>
        <taxon>Actinomycetota</taxon>
        <taxon>Actinomycetes</taxon>
        <taxon>Micromonosporales</taxon>
        <taxon>Micromonosporaceae</taxon>
        <taxon>Dactylosporangium</taxon>
    </lineage>
</organism>
<proteinExistence type="predicted"/>
<protein>
    <submittedName>
        <fullName evidence="2">Uncharacterized protein</fullName>
    </submittedName>
</protein>
<gene>
    <name evidence="2" type="ORF">Daura_15830</name>
</gene>